<dbReference type="InterPro" id="IPR011324">
    <property type="entry name" value="Cytotoxic_necrot_fac-like_cat"/>
</dbReference>
<dbReference type="HAMAP" id="MF_01440">
    <property type="entry name" value="CheD"/>
    <property type="match status" value="1"/>
</dbReference>
<evidence type="ECO:0000256" key="3">
    <source>
        <dbReference type="HAMAP-Rule" id="MF_01440"/>
    </source>
</evidence>
<evidence type="ECO:0000313" key="4">
    <source>
        <dbReference type="EMBL" id="QEW08416.1"/>
    </source>
</evidence>
<dbReference type="Pfam" id="PF03975">
    <property type="entry name" value="CheD"/>
    <property type="match status" value="1"/>
</dbReference>
<sequence>MLEPEHFIEIFLQPGDLYFGGQHTRIRTLLGSCVSLVIWHPHLRVGGMCHFMLPGRVRSPQTGLDGRYADEAMELLLLDIGKMGARPSEYQLKIFGGGNMFPGIMRTDVSHIGFKNVQTARELIARYGFTCVSEHVEGCGHRYLIFDIWSGFVSLRHRVLKANWEPVQLNTALLTPLDYMGLEPAAELPKRDPVTLSTRRKR</sequence>
<dbReference type="PANTHER" id="PTHR35147:SF3">
    <property type="entry name" value="CHEMORECEPTOR GLUTAMINE DEAMIDASE CHED 1-RELATED"/>
    <property type="match status" value="1"/>
</dbReference>
<dbReference type="GO" id="GO:0006935">
    <property type="term" value="P:chemotaxis"/>
    <property type="evidence" value="ECO:0007669"/>
    <property type="project" value="UniProtKB-UniRule"/>
</dbReference>
<reference evidence="4 5" key="1">
    <citation type="submission" date="2019-09" db="EMBL/GenBank/DDBJ databases">
        <title>Nitrincola iocasae sp. nov., a bacterium isolated from the sediment collected at a cold seep field in South China Sea.</title>
        <authorList>
            <person name="Zhang H."/>
            <person name="Wang H."/>
            <person name="Li C."/>
        </authorList>
    </citation>
    <scope>NUCLEOTIDE SEQUENCE [LARGE SCALE GENOMIC DNA]</scope>
    <source>
        <strain evidence="4 5">KXZD1103</strain>
    </source>
</reference>
<name>A0A5J6LJA6_9GAMM</name>
<gene>
    <name evidence="3" type="primary">cheD</name>
    <name evidence="4" type="ORF">F5I99_19065</name>
</gene>
<dbReference type="InterPro" id="IPR005659">
    <property type="entry name" value="Chemorcpt_Glu_NH3ase_CheD"/>
</dbReference>
<dbReference type="RefSeq" id="WP_151058810.1">
    <property type="nucleotide sequence ID" value="NZ_CP044222.1"/>
</dbReference>
<keyword evidence="2 3" id="KW-0378">Hydrolase</keyword>
<dbReference type="KEGG" id="nik:F5I99_19065"/>
<comment type="similarity">
    <text evidence="3">Belongs to the CheD family.</text>
</comment>
<dbReference type="EMBL" id="CP044222">
    <property type="protein sequence ID" value="QEW08416.1"/>
    <property type="molecule type" value="Genomic_DNA"/>
</dbReference>
<protein>
    <recommendedName>
        <fullName evidence="3">Probable chemoreceptor glutamine deamidase CheD</fullName>
        <ecNumber evidence="3">3.5.1.44</ecNumber>
    </recommendedName>
</protein>
<comment type="catalytic activity">
    <reaction evidence="3">
        <text>L-glutaminyl-[protein] + H2O = L-glutamyl-[protein] + NH4(+)</text>
        <dbReference type="Rhea" id="RHEA:16441"/>
        <dbReference type="Rhea" id="RHEA-COMP:10207"/>
        <dbReference type="Rhea" id="RHEA-COMP:10208"/>
        <dbReference type="ChEBI" id="CHEBI:15377"/>
        <dbReference type="ChEBI" id="CHEBI:28938"/>
        <dbReference type="ChEBI" id="CHEBI:29973"/>
        <dbReference type="ChEBI" id="CHEBI:30011"/>
        <dbReference type="EC" id="3.5.1.44"/>
    </reaction>
</comment>
<evidence type="ECO:0000256" key="1">
    <source>
        <dbReference type="ARBA" id="ARBA00022500"/>
    </source>
</evidence>
<dbReference type="EC" id="3.5.1.44" evidence="3"/>
<proteinExistence type="inferred from homology"/>
<keyword evidence="1 3" id="KW-0145">Chemotaxis</keyword>
<dbReference type="Proteomes" id="UP000325606">
    <property type="component" value="Chromosome"/>
</dbReference>
<dbReference type="Gene3D" id="3.30.1330.200">
    <property type="match status" value="1"/>
</dbReference>
<keyword evidence="5" id="KW-1185">Reference proteome</keyword>
<dbReference type="SUPFAM" id="SSF64438">
    <property type="entry name" value="CNF1/YfiH-like putative cysteine hydrolases"/>
    <property type="match status" value="1"/>
</dbReference>
<organism evidence="4 5">
    <name type="scientific">Nitrincola iocasae</name>
    <dbReference type="NCBI Taxonomy" id="2614693"/>
    <lineage>
        <taxon>Bacteria</taxon>
        <taxon>Pseudomonadati</taxon>
        <taxon>Pseudomonadota</taxon>
        <taxon>Gammaproteobacteria</taxon>
        <taxon>Oceanospirillales</taxon>
        <taxon>Oceanospirillaceae</taxon>
        <taxon>Nitrincola</taxon>
    </lineage>
</organism>
<dbReference type="PANTHER" id="PTHR35147">
    <property type="entry name" value="CHEMORECEPTOR GLUTAMINE DEAMIDASE CHED-RELATED"/>
    <property type="match status" value="1"/>
</dbReference>
<dbReference type="InterPro" id="IPR038592">
    <property type="entry name" value="CheD-like_sf"/>
</dbReference>
<dbReference type="GO" id="GO:0050568">
    <property type="term" value="F:protein-glutamine glutaminase activity"/>
    <property type="evidence" value="ECO:0007669"/>
    <property type="project" value="UniProtKB-UniRule"/>
</dbReference>
<dbReference type="CDD" id="cd16352">
    <property type="entry name" value="CheD"/>
    <property type="match status" value="1"/>
</dbReference>
<evidence type="ECO:0000313" key="5">
    <source>
        <dbReference type="Proteomes" id="UP000325606"/>
    </source>
</evidence>
<evidence type="ECO:0000256" key="2">
    <source>
        <dbReference type="ARBA" id="ARBA00022801"/>
    </source>
</evidence>
<accession>A0A5J6LJA6</accession>
<comment type="function">
    <text evidence="3">Probably deamidates glutamine residues to glutamate on methyl-accepting chemotaxis receptors (MCPs), playing an important role in chemotaxis.</text>
</comment>
<dbReference type="AlphaFoldDB" id="A0A5J6LJA6"/>